<sequence length="179" mass="20051">MTNTTAKKWAVDTAHSSVDFSVKHMMISKVKGTFHEFGAEVTADPQDLTGADVSFSIKVNSIDTRSQDRDNHLRSADFFEVETYPEITFRSTDVKKIGEDEYEMTGDVTIKDVTRQETFKVEYEGSGQDPWGNQKVGFTADGKINRKNYGLTWNQTLETGGVLVGEDIKINLQIQAQEA</sequence>
<evidence type="ECO:0000313" key="3">
    <source>
        <dbReference type="EMBL" id="AJD90047.1"/>
    </source>
</evidence>
<evidence type="ECO:0000313" key="4">
    <source>
        <dbReference type="Proteomes" id="UP000031449"/>
    </source>
</evidence>
<dbReference type="PANTHER" id="PTHR34406:SF1">
    <property type="entry name" value="PROTEIN YCEI"/>
    <property type="match status" value="1"/>
</dbReference>
<name>A0A0B5AN05_9BACL</name>
<dbReference type="KEGG" id="jeo:JMA_07300"/>
<evidence type="ECO:0000256" key="1">
    <source>
        <dbReference type="ARBA" id="ARBA00008812"/>
    </source>
</evidence>
<feature type="domain" description="Lipid/polyisoprenoid-binding YceI-like" evidence="2">
    <location>
        <begin position="8"/>
        <end position="177"/>
    </location>
</feature>
<dbReference type="SUPFAM" id="SSF101874">
    <property type="entry name" value="YceI-like"/>
    <property type="match status" value="1"/>
</dbReference>
<gene>
    <name evidence="3" type="ORF">JMA_07300</name>
</gene>
<protein>
    <recommendedName>
        <fullName evidence="2">Lipid/polyisoprenoid-binding YceI-like domain-containing protein</fullName>
    </recommendedName>
</protein>
<dbReference type="Pfam" id="PF04264">
    <property type="entry name" value="YceI"/>
    <property type="match status" value="1"/>
</dbReference>
<dbReference type="InterPro" id="IPR036761">
    <property type="entry name" value="TTHA0802/YceI-like_sf"/>
</dbReference>
<dbReference type="SMART" id="SM00867">
    <property type="entry name" value="YceI"/>
    <property type="match status" value="1"/>
</dbReference>
<dbReference type="AlphaFoldDB" id="A0A0B5AN05"/>
<dbReference type="HOGENOM" id="CLU_071003_3_0_9"/>
<dbReference type="STRING" id="1508404.JMA_07300"/>
<organism evidence="3 4">
    <name type="scientific">Jeotgalibacillus malaysiensis</name>
    <dbReference type="NCBI Taxonomy" id="1508404"/>
    <lineage>
        <taxon>Bacteria</taxon>
        <taxon>Bacillati</taxon>
        <taxon>Bacillota</taxon>
        <taxon>Bacilli</taxon>
        <taxon>Bacillales</taxon>
        <taxon>Caryophanaceae</taxon>
        <taxon>Jeotgalibacillus</taxon>
    </lineage>
</organism>
<dbReference type="Gene3D" id="2.40.128.110">
    <property type="entry name" value="Lipid/polyisoprenoid-binding, YceI-like"/>
    <property type="match status" value="1"/>
</dbReference>
<dbReference type="PANTHER" id="PTHR34406">
    <property type="entry name" value="PROTEIN YCEI"/>
    <property type="match status" value="1"/>
</dbReference>
<dbReference type="BioCyc" id="JESP1508404:G14D9-9947-MONOMER"/>
<keyword evidence="4" id="KW-1185">Reference proteome</keyword>
<accession>A0A0B5AN05</accession>
<dbReference type="EMBL" id="CP009416">
    <property type="protein sequence ID" value="AJD90047.1"/>
    <property type="molecule type" value="Genomic_DNA"/>
</dbReference>
<comment type="similarity">
    <text evidence="1">Belongs to the UPF0312 family.</text>
</comment>
<reference evidence="3 4" key="1">
    <citation type="submission" date="2014-08" db="EMBL/GenBank/DDBJ databases">
        <title>Complete genome of a marine bacteria Jeotgalibacillus malaysiensis.</title>
        <authorList>
            <person name="Yaakop A.S."/>
            <person name="Chan K.-G."/>
            <person name="Goh K.M."/>
        </authorList>
    </citation>
    <scope>NUCLEOTIDE SEQUENCE [LARGE SCALE GENOMIC DNA]</scope>
    <source>
        <strain evidence="3 4">D5</strain>
    </source>
</reference>
<proteinExistence type="inferred from homology"/>
<dbReference type="Proteomes" id="UP000031449">
    <property type="component" value="Chromosome"/>
</dbReference>
<dbReference type="OrthoDB" id="9811006at2"/>
<evidence type="ECO:0000259" key="2">
    <source>
        <dbReference type="SMART" id="SM00867"/>
    </source>
</evidence>
<dbReference type="InterPro" id="IPR007372">
    <property type="entry name" value="Lipid/polyisoprenoid-bd_YceI"/>
</dbReference>